<dbReference type="Proteomes" id="UP001259982">
    <property type="component" value="Unassembled WGS sequence"/>
</dbReference>
<accession>A0ABU3B7Q8</accession>
<keyword evidence="1" id="KW-0472">Membrane</keyword>
<reference evidence="2 3" key="1">
    <citation type="submission" date="2023-09" db="EMBL/GenBank/DDBJ databases">
        <authorList>
            <person name="Rey-Velasco X."/>
        </authorList>
    </citation>
    <scope>NUCLEOTIDE SEQUENCE [LARGE SCALE GENOMIC DNA]</scope>
    <source>
        <strain evidence="2 3">P385</strain>
    </source>
</reference>
<organism evidence="2 3">
    <name type="scientific">Spectribacter acetivorans</name>
    <dbReference type="NCBI Taxonomy" id="3075603"/>
    <lineage>
        <taxon>Bacteria</taxon>
        <taxon>Pseudomonadati</taxon>
        <taxon>Pseudomonadota</taxon>
        <taxon>Gammaproteobacteria</taxon>
        <taxon>Salinisphaerales</taxon>
        <taxon>Salinisphaeraceae</taxon>
        <taxon>Spectribacter</taxon>
    </lineage>
</organism>
<feature type="transmembrane region" description="Helical" evidence="1">
    <location>
        <begin position="20"/>
        <end position="42"/>
    </location>
</feature>
<evidence type="ECO:0000313" key="3">
    <source>
        <dbReference type="Proteomes" id="UP001259982"/>
    </source>
</evidence>
<keyword evidence="1" id="KW-1133">Transmembrane helix</keyword>
<name>A0ABU3B7Q8_9GAMM</name>
<keyword evidence="1" id="KW-0812">Transmembrane</keyword>
<evidence type="ECO:0000313" key="2">
    <source>
        <dbReference type="EMBL" id="MDT0618499.1"/>
    </source>
</evidence>
<sequence length="46" mass="4899">MAISMSDLVRPRVRDLACMAGLLMGAALLFSGFIAANMLLFARLIG</sequence>
<gene>
    <name evidence="2" type="ORF">RM531_08415</name>
</gene>
<dbReference type="RefSeq" id="WP_311658620.1">
    <property type="nucleotide sequence ID" value="NZ_JAVRHY010000006.1"/>
</dbReference>
<comment type="caution">
    <text evidence="2">The sequence shown here is derived from an EMBL/GenBank/DDBJ whole genome shotgun (WGS) entry which is preliminary data.</text>
</comment>
<evidence type="ECO:0000256" key="1">
    <source>
        <dbReference type="SAM" id="Phobius"/>
    </source>
</evidence>
<protein>
    <submittedName>
        <fullName evidence="2">Uncharacterized protein</fullName>
    </submittedName>
</protein>
<dbReference type="EMBL" id="JAVRHY010000006">
    <property type="protein sequence ID" value="MDT0618499.1"/>
    <property type="molecule type" value="Genomic_DNA"/>
</dbReference>
<keyword evidence="3" id="KW-1185">Reference proteome</keyword>
<proteinExistence type="predicted"/>